<dbReference type="VEuPathDB" id="FungiDB:BD410DRAFT_721935"/>
<dbReference type="OrthoDB" id="2367075at2759"/>
<feature type="domain" description="BTB" evidence="1">
    <location>
        <begin position="12"/>
        <end position="70"/>
    </location>
</feature>
<organism evidence="2 3">
    <name type="scientific">Rickenella mellea</name>
    <dbReference type="NCBI Taxonomy" id="50990"/>
    <lineage>
        <taxon>Eukaryota</taxon>
        <taxon>Fungi</taxon>
        <taxon>Dikarya</taxon>
        <taxon>Basidiomycota</taxon>
        <taxon>Agaricomycotina</taxon>
        <taxon>Agaricomycetes</taxon>
        <taxon>Hymenochaetales</taxon>
        <taxon>Rickenellaceae</taxon>
        <taxon>Rickenella</taxon>
    </lineage>
</organism>
<dbReference type="STRING" id="50990.A0A4Y7Q6N5"/>
<evidence type="ECO:0000313" key="2">
    <source>
        <dbReference type="EMBL" id="TDL22986.1"/>
    </source>
</evidence>
<gene>
    <name evidence="2" type="ORF">BD410DRAFT_721935</name>
</gene>
<dbReference type="InterPro" id="IPR000210">
    <property type="entry name" value="BTB/POZ_dom"/>
</dbReference>
<evidence type="ECO:0000313" key="3">
    <source>
        <dbReference type="Proteomes" id="UP000294933"/>
    </source>
</evidence>
<dbReference type="Proteomes" id="UP000294933">
    <property type="component" value="Unassembled WGS sequence"/>
</dbReference>
<dbReference type="Pfam" id="PF00651">
    <property type="entry name" value="BTB"/>
    <property type="match status" value="1"/>
</dbReference>
<sequence length="154" mass="17810">MPNLLQSRSCVYRHTLEEVSCVDFDRLLTFMYPQDFMERESWTSTEWSSILAIATKLEIHTLRQVAIKRLSQVGSDVDRIVFGRLHNVKEWLGPAHLALCNRDQPLTVDEVLRLDKLTLHGIMVARESRYGHQLPGMTRKLTLDDIGKTFDDIV</sequence>
<keyword evidence="3" id="KW-1185">Reference proteome</keyword>
<reference evidence="2 3" key="1">
    <citation type="submission" date="2018-06" db="EMBL/GenBank/DDBJ databases">
        <title>A transcriptomic atlas of mushroom development highlights an independent origin of complex multicellularity.</title>
        <authorList>
            <consortium name="DOE Joint Genome Institute"/>
            <person name="Krizsan K."/>
            <person name="Almasi E."/>
            <person name="Merenyi Z."/>
            <person name="Sahu N."/>
            <person name="Viragh M."/>
            <person name="Koszo T."/>
            <person name="Mondo S."/>
            <person name="Kiss B."/>
            <person name="Balint B."/>
            <person name="Kues U."/>
            <person name="Barry K."/>
            <person name="Hegedus J.C."/>
            <person name="Henrissat B."/>
            <person name="Johnson J."/>
            <person name="Lipzen A."/>
            <person name="Ohm R."/>
            <person name="Nagy I."/>
            <person name="Pangilinan J."/>
            <person name="Yan J."/>
            <person name="Xiong Y."/>
            <person name="Grigoriev I.V."/>
            <person name="Hibbett D.S."/>
            <person name="Nagy L.G."/>
        </authorList>
    </citation>
    <scope>NUCLEOTIDE SEQUENCE [LARGE SCALE GENOMIC DNA]</scope>
    <source>
        <strain evidence="2 3">SZMC22713</strain>
    </source>
</reference>
<dbReference type="AlphaFoldDB" id="A0A4Y7Q6N5"/>
<evidence type="ECO:0000259" key="1">
    <source>
        <dbReference type="Pfam" id="PF00651"/>
    </source>
</evidence>
<accession>A0A4Y7Q6N5</accession>
<protein>
    <recommendedName>
        <fullName evidence="1">BTB domain-containing protein</fullName>
    </recommendedName>
</protein>
<proteinExistence type="predicted"/>
<dbReference type="EMBL" id="ML170172">
    <property type="protein sequence ID" value="TDL22986.1"/>
    <property type="molecule type" value="Genomic_DNA"/>
</dbReference>
<name>A0A4Y7Q6N5_9AGAM</name>